<evidence type="ECO:0000313" key="4">
    <source>
        <dbReference type="Proteomes" id="UP001321520"/>
    </source>
</evidence>
<dbReference type="InterPro" id="IPR011050">
    <property type="entry name" value="Pectin_lyase_fold/virulence"/>
</dbReference>
<evidence type="ECO:0000313" key="3">
    <source>
        <dbReference type="EMBL" id="WKD51085.1"/>
    </source>
</evidence>
<gene>
    <name evidence="3" type="ORF">M8T91_06585</name>
</gene>
<feature type="signal peptide" evidence="2">
    <location>
        <begin position="1"/>
        <end position="21"/>
    </location>
</feature>
<organism evidence="3 4">
    <name type="scientific">Microbulbifer spongiae</name>
    <dbReference type="NCBI Taxonomy" id="2944933"/>
    <lineage>
        <taxon>Bacteria</taxon>
        <taxon>Pseudomonadati</taxon>
        <taxon>Pseudomonadota</taxon>
        <taxon>Gammaproteobacteria</taxon>
        <taxon>Cellvibrionales</taxon>
        <taxon>Microbulbiferaceae</taxon>
        <taxon>Microbulbifer</taxon>
    </lineage>
</organism>
<sequence length="484" mass="52415">MFTTISKTKRVLFHLSVAAYAAISITACSGSESGGEVTVVTPDTQTPPPPPPSAQTYVVDDSQALQDALNEVRAGDTILIRGGRQYRTNYRFPGETIRGFTLANSGTADAPIRIAGDTSNDTSAPVIDQGITSTDEDSVVGIYLLCASHVVIENLEIRNVHSSGISSSLGDCASSGIKISNTHIHHVYGDTNVGGIRLSRTSQVEISNNLLHDIYQSDRENTTPIVTADSENISEIVIRQNHFSNSDTGVRLQAQNDKHLSGIMIQDNHFELLDKAVVGLTHSLNGASSANSKLSELQIQGNLFLETASAIDLDMGDTREQSQGLSVVNNTFHDIERIAVNLSGIIDITIYNNIFSHVERDLLITRASSQMGISTNISEMDYNLFWHTDYSASTGPEWLLDLGGTNPQTFNNFSDWTSAFTDTLHAHLQSDPDQVSKFMDPLFSDSESLDFTPQSTFAINGGYHGETLGAFTDGKRPGPSNENP</sequence>
<dbReference type="InterPro" id="IPR012334">
    <property type="entry name" value="Pectin_lyas_fold"/>
</dbReference>
<dbReference type="SUPFAM" id="SSF51126">
    <property type="entry name" value="Pectin lyase-like"/>
    <property type="match status" value="1"/>
</dbReference>
<proteinExistence type="predicted"/>
<keyword evidence="4" id="KW-1185">Reference proteome</keyword>
<feature type="chain" id="PRO_5047470688" evidence="2">
    <location>
        <begin position="22"/>
        <end position="484"/>
    </location>
</feature>
<evidence type="ECO:0000256" key="2">
    <source>
        <dbReference type="SAM" id="SignalP"/>
    </source>
</evidence>
<dbReference type="SMART" id="SM00710">
    <property type="entry name" value="PbH1"/>
    <property type="match status" value="4"/>
</dbReference>
<keyword evidence="2" id="KW-0732">Signal</keyword>
<dbReference type="Gene3D" id="2.160.20.10">
    <property type="entry name" value="Single-stranded right-handed beta-helix, Pectin lyase-like"/>
    <property type="match status" value="1"/>
</dbReference>
<accession>A0ABY9EF25</accession>
<evidence type="ECO:0000256" key="1">
    <source>
        <dbReference type="SAM" id="MobiDB-lite"/>
    </source>
</evidence>
<protein>
    <submittedName>
        <fullName evidence="3">Right-handed parallel beta-helix repeat-containing protein</fullName>
    </submittedName>
</protein>
<dbReference type="Proteomes" id="UP001321520">
    <property type="component" value="Chromosome"/>
</dbReference>
<dbReference type="EMBL" id="CP098023">
    <property type="protein sequence ID" value="WKD51085.1"/>
    <property type="molecule type" value="Genomic_DNA"/>
</dbReference>
<feature type="region of interest" description="Disordered" evidence="1">
    <location>
        <begin position="30"/>
        <end position="53"/>
    </location>
</feature>
<dbReference type="PROSITE" id="PS51257">
    <property type="entry name" value="PROKAR_LIPOPROTEIN"/>
    <property type="match status" value="1"/>
</dbReference>
<name>A0ABY9EF25_9GAMM</name>
<dbReference type="RefSeq" id="WP_301418018.1">
    <property type="nucleotide sequence ID" value="NZ_CP098023.1"/>
</dbReference>
<dbReference type="InterPro" id="IPR006626">
    <property type="entry name" value="PbH1"/>
</dbReference>
<reference evidence="3 4" key="1">
    <citation type="submission" date="2022-05" db="EMBL/GenBank/DDBJ databases">
        <title>Microbulbifer sp. nov., isolated from sponge.</title>
        <authorList>
            <person name="Gao L."/>
        </authorList>
    </citation>
    <scope>NUCLEOTIDE SEQUENCE [LARGE SCALE GENOMIC DNA]</scope>
    <source>
        <strain evidence="3 4">MI-G</strain>
    </source>
</reference>